<evidence type="ECO:0000313" key="7">
    <source>
        <dbReference type="EMBL" id="MET3750992.1"/>
    </source>
</evidence>
<evidence type="ECO:0000256" key="4">
    <source>
        <dbReference type="ARBA" id="ARBA00022989"/>
    </source>
</evidence>
<feature type="transmembrane region" description="Helical" evidence="6">
    <location>
        <begin position="109"/>
        <end position="129"/>
    </location>
</feature>
<keyword evidence="5 6" id="KW-0472">Membrane</keyword>
<protein>
    <submittedName>
        <fullName evidence="7">O-antigen/teichoic acid export membrane protein</fullName>
    </submittedName>
</protein>
<keyword evidence="2" id="KW-1003">Cell membrane</keyword>
<feature type="transmembrane region" description="Helical" evidence="6">
    <location>
        <begin position="141"/>
        <end position="161"/>
    </location>
</feature>
<evidence type="ECO:0000256" key="6">
    <source>
        <dbReference type="SAM" id="Phobius"/>
    </source>
</evidence>
<sequence length="404" mass="45041">MASKEKQKRIVSNTVYTIGGALLMNGVLQIVVYPLLNRKMGSDQLGELLYLMGLVAILCPSVGQALNTSRLVVRRDYQVKNGDYNVLLLLFGGVGTAVTLFVARDSMVSLPVIFWTAALLMTTIFRYYGDVEYRLNLNYNKYFYYYCVLTGGYIAGFGLYFLTKNWFLVFLAGEAAALVYLAATGTVFRGFFDRSRWFTQAFQRGGFLVFSYLITNFTLNIDRLALEHMVGHLAVTQYYVTSLIGKTLVLLVAPVNTIIISYLTRKQERMDKKQFLLFTGIGTGVSLVFFLGAQIGTPIFVKLFYGDLYESVKGMITVVNLSQILGVLSAYLFIVVLTFTEEKWQLILQIIHLAVIAVLVLIFTEKSGIMGFAAAVLIANVIRVAAVILLGLWKAGSGPKQKKQ</sequence>
<proteinExistence type="predicted"/>
<feature type="transmembrane region" description="Helical" evidence="6">
    <location>
        <begin position="369"/>
        <end position="393"/>
    </location>
</feature>
<feature type="transmembrane region" description="Helical" evidence="6">
    <location>
        <begin position="167"/>
        <end position="189"/>
    </location>
</feature>
<dbReference type="EMBL" id="JBEPMJ010000016">
    <property type="protein sequence ID" value="MET3750992.1"/>
    <property type="molecule type" value="Genomic_DNA"/>
</dbReference>
<evidence type="ECO:0000313" key="8">
    <source>
        <dbReference type="Proteomes" id="UP001549106"/>
    </source>
</evidence>
<keyword evidence="3 6" id="KW-0812">Transmembrane</keyword>
<dbReference type="PANTHER" id="PTHR30250:SF11">
    <property type="entry name" value="O-ANTIGEN TRANSPORTER-RELATED"/>
    <property type="match status" value="1"/>
</dbReference>
<evidence type="ECO:0000256" key="3">
    <source>
        <dbReference type="ARBA" id="ARBA00022692"/>
    </source>
</evidence>
<gene>
    <name evidence="7" type="ORF">ABID24_002246</name>
</gene>
<feature type="transmembrane region" description="Helical" evidence="6">
    <location>
        <begin position="48"/>
        <end position="66"/>
    </location>
</feature>
<feature type="transmembrane region" description="Helical" evidence="6">
    <location>
        <begin position="14"/>
        <end position="36"/>
    </location>
</feature>
<dbReference type="Proteomes" id="UP001549106">
    <property type="component" value="Unassembled WGS sequence"/>
</dbReference>
<keyword evidence="8" id="KW-1185">Reference proteome</keyword>
<evidence type="ECO:0000256" key="5">
    <source>
        <dbReference type="ARBA" id="ARBA00023136"/>
    </source>
</evidence>
<evidence type="ECO:0000256" key="2">
    <source>
        <dbReference type="ARBA" id="ARBA00022475"/>
    </source>
</evidence>
<feature type="transmembrane region" description="Helical" evidence="6">
    <location>
        <begin position="86"/>
        <end position="103"/>
    </location>
</feature>
<comment type="subcellular location">
    <subcellularLocation>
        <location evidence="1">Cell membrane</location>
        <topology evidence="1">Multi-pass membrane protein</topology>
    </subcellularLocation>
</comment>
<feature type="transmembrane region" description="Helical" evidence="6">
    <location>
        <begin position="315"/>
        <end position="339"/>
    </location>
</feature>
<reference evidence="7 8" key="1">
    <citation type="submission" date="2024-06" db="EMBL/GenBank/DDBJ databases">
        <title>Genomic Encyclopedia of Type Strains, Phase IV (KMG-IV): sequencing the most valuable type-strain genomes for metagenomic binning, comparative biology and taxonomic classification.</title>
        <authorList>
            <person name="Goeker M."/>
        </authorList>
    </citation>
    <scope>NUCLEOTIDE SEQUENCE [LARGE SCALE GENOMIC DNA]</scope>
    <source>
        <strain evidence="7 8">DSM 29492</strain>
    </source>
</reference>
<accession>A0ABV2M676</accession>
<name>A0ABV2M676_9FIRM</name>
<comment type="caution">
    <text evidence="7">The sequence shown here is derived from an EMBL/GenBank/DDBJ whole genome shotgun (WGS) entry which is preliminary data.</text>
</comment>
<feature type="transmembrane region" description="Helical" evidence="6">
    <location>
        <begin position="201"/>
        <end position="219"/>
    </location>
</feature>
<organism evidence="7 8">
    <name type="scientific">Blautia caecimuris</name>
    <dbReference type="NCBI Taxonomy" id="1796615"/>
    <lineage>
        <taxon>Bacteria</taxon>
        <taxon>Bacillati</taxon>
        <taxon>Bacillota</taxon>
        <taxon>Clostridia</taxon>
        <taxon>Lachnospirales</taxon>
        <taxon>Lachnospiraceae</taxon>
        <taxon>Blautia</taxon>
    </lineage>
</organism>
<dbReference type="RefSeq" id="WP_257464870.1">
    <property type="nucleotide sequence ID" value="NZ_JANJZT010000016.1"/>
</dbReference>
<feature type="transmembrane region" description="Helical" evidence="6">
    <location>
        <begin position="346"/>
        <end position="363"/>
    </location>
</feature>
<evidence type="ECO:0000256" key="1">
    <source>
        <dbReference type="ARBA" id="ARBA00004651"/>
    </source>
</evidence>
<feature type="transmembrane region" description="Helical" evidence="6">
    <location>
        <begin position="239"/>
        <end position="263"/>
    </location>
</feature>
<dbReference type="PANTHER" id="PTHR30250">
    <property type="entry name" value="PST FAMILY PREDICTED COLANIC ACID TRANSPORTER"/>
    <property type="match status" value="1"/>
</dbReference>
<dbReference type="InterPro" id="IPR050833">
    <property type="entry name" value="Poly_Biosynth_Transport"/>
</dbReference>
<feature type="transmembrane region" description="Helical" evidence="6">
    <location>
        <begin position="275"/>
        <end position="295"/>
    </location>
</feature>
<keyword evidence="4 6" id="KW-1133">Transmembrane helix</keyword>